<feature type="domain" description="Photosynthesis system II assembly factor Ycf48/Hcf136-like" evidence="3">
    <location>
        <begin position="184"/>
        <end position="277"/>
    </location>
</feature>
<keyword evidence="1" id="KW-0602">Photosynthesis</keyword>
<name>A0ABW5B2D6_9BACT</name>
<organism evidence="6 7">
    <name type="scientific">Shivajiella indica</name>
    <dbReference type="NCBI Taxonomy" id="872115"/>
    <lineage>
        <taxon>Bacteria</taxon>
        <taxon>Pseudomonadati</taxon>
        <taxon>Bacteroidota</taxon>
        <taxon>Cytophagia</taxon>
        <taxon>Cytophagales</taxon>
        <taxon>Cyclobacteriaceae</taxon>
        <taxon>Shivajiella</taxon>
    </lineage>
</organism>
<feature type="domain" description="Secretion system C-terminal sorting" evidence="4">
    <location>
        <begin position="863"/>
        <end position="934"/>
    </location>
</feature>
<comment type="caution">
    <text evidence="6">The sequence shown here is derived from an EMBL/GenBank/DDBJ whole genome shotgun (WGS) entry which is preliminary data.</text>
</comment>
<gene>
    <name evidence="6" type="ORF">ACFSKV_00185</name>
</gene>
<feature type="domain" description="Photosynthesis system II assembly factor Ycf48/Hcf136-like" evidence="3">
    <location>
        <begin position="33"/>
        <end position="157"/>
    </location>
</feature>
<evidence type="ECO:0000256" key="2">
    <source>
        <dbReference type="ARBA" id="ARBA00023276"/>
    </source>
</evidence>
<dbReference type="Pfam" id="PF18962">
    <property type="entry name" value="Por_Secre_tail"/>
    <property type="match status" value="1"/>
</dbReference>
<dbReference type="PANTHER" id="PTHR47199">
    <property type="entry name" value="PHOTOSYSTEM II STABILITY/ASSEMBLY FACTOR HCF136, CHLOROPLASTIC"/>
    <property type="match status" value="1"/>
</dbReference>
<feature type="domain" description="PKD-like" evidence="5">
    <location>
        <begin position="763"/>
        <end position="843"/>
    </location>
</feature>
<dbReference type="Gene3D" id="2.130.10.10">
    <property type="entry name" value="YVTN repeat-like/Quinoprotein amine dehydrogenase"/>
    <property type="match status" value="3"/>
</dbReference>
<evidence type="ECO:0000259" key="5">
    <source>
        <dbReference type="Pfam" id="PF19408"/>
    </source>
</evidence>
<evidence type="ECO:0000313" key="7">
    <source>
        <dbReference type="Proteomes" id="UP001597414"/>
    </source>
</evidence>
<dbReference type="SUPFAM" id="SSF50939">
    <property type="entry name" value="Sialidases"/>
    <property type="match status" value="1"/>
</dbReference>
<dbReference type="Proteomes" id="UP001597414">
    <property type="component" value="Unassembled WGS sequence"/>
</dbReference>
<dbReference type="RefSeq" id="WP_380799475.1">
    <property type="nucleotide sequence ID" value="NZ_JBHUIV010000002.1"/>
</dbReference>
<evidence type="ECO:0000259" key="4">
    <source>
        <dbReference type="Pfam" id="PF18962"/>
    </source>
</evidence>
<dbReference type="InterPro" id="IPR028203">
    <property type="entry name" value="PSII_CF48-like_dom"/>
</dbReference>
<sequence length="935" mass="102369">MRHHLYLTFLFLFFFSVLEAQTWRRLGGWGNQFTGIVWVNEEVGYISGNQIILKSLDGGLSWFEQEAPDKVRMLSVDFFNETLGLMVGENGNIFRTTNGGANWQLLNIGADIRLNKVKFLNGTRAYIVGDNGEVYRSTNAGQTWSKQNVGTLDDLKSLYFFNADTGYVTTSAGEIIRTFNGGNNWSIKTTGQTNGLNDTYFVTSQVGYAVGQKGTIIKTLDAGETWSEITSGTERDLFAVAFNRSNPNLGVVTGQNATLLRTLNAGTTFDAINVNNQQNYVDAGFRANANVVFAVGTNGFLLTSNNSGGSWGLRLSGREIDYQGTQFRTATLGYIIGENGSFFVTSNGGNSLVDRSRPLSNTFNDLFFTTNAFGYVCGNGGVILRTTNSGVNWSSLNPGTNVNINGLYFFNNNLGYAVGDSGFLTKTENGGVNWESISIGNTNFNFSKIAFFNEESGIIIGSSGFVAILDNGEWKKISINITEDINAISILDENSAVIVGKSGTIFKTIDKGVSWSRINLAYNQNFNDVTFLDEQVGFVAGEKGLMIQTKDGGESWEQLTTATFQDFTGISFGTLSNGFAVGENGTLFSYDCQVPEQPTLIFGENNVCLSQQVYTVQEPIGLEVEFEWRVDGGRILEGQGSSRIVVEWDIPGRNAVLVRGKNFCGNSGTTGLEVIVSTTPQTIGEIEGEGAVCVNTEEVYAVPDIPGTIFVWEVMGGEILEGQGESQIKVRWTGTTQSNVQVTPNNPCGQGQTFTKEIVVQSPPSKPSDISGPVMVGFTEEIYEITSVPEVNFQWTISGQGGRVLEGQGSNRITVIWEREGDFTITVTPMNGCNEGESNELSVNVNIITSIDEEIFQEENIKVYPNPSSGDFKINIQGITTIQQIRIVNAFGQTLNQVIPEIGINDYQFRNLPQGYYNIIIQTREKEYIKKVLVR</sequence>
<keyword evidence="2" id="KW-0604">Photosystem II</keyword>
<dbReference type="EMBL" id="JBHUIV010000002">
    <property type="protein sequence ID" value="MFD2199962.1"/>
    <property type="molecule type" value="Genomic_DNA"/>
</dbReference>
<dbReference type="InterPro" id="IPR015943">
    <property type="entry name" value="WD40/YVTN_repeat-like_dom_sf"/>
</dbReference>
<evidence type="ECO:0000256" key="1">
    <source>
        <dbReference type="ARBA" id="ARBA00022531"/>
    </source>
</evidence>
<feature type="domain" description="PKD-like" evidence="5">
    <location>
        <begin position="595"/>
        <end position="674"/>
    </location>
</feature>
<keyword evidence="7" id="KW-1185">Reference proteome</keyword>
<dbReference type="InterPro" id="IPR036278">
    <property type="entry name" value="Sialidase_sf"/>
</dbReference>
<dbReference type="InterPro" id="IPR045829">
    <property type="entry name" value="PKD_6"/>
</dbReference>
<feature type="domain" description="Photosynthesis system II assembly factor Ycf48/Hcf136-like" evidence="3">
    <location>
        <begin position="470"/>
        <end position="560"/>
    </location>
</feature>
<reference evidence="7" key="1">
    <citation type="journal article" date="2019" name="Int. J. Syst. Evol. Microbiol.">
        <title>The Global Catalogue of Microorganisms (GCM) 10K type strain sequencing project: providing services to taxonomists for standard genome sequencing and annotation.</title>
        <authorList>
            <consortium name="The Broad Institute Genomics Platform"/>
            <consortium name="The Broad Institute Genome Sequencing Center for Infectious Disease"/>
            <person name="Wu L."/>
            <person name="Ma J."/>
        </authorList>
    </citation>
    <scope>NUCLEOTIDE SEQUENCE [LARGE SCALE GENOMIC DNA]</scope>
    <source>
        <strain evidence="7">KCTC 19812</strain>
    </source>
</reference>
<accession>A0ABW5B2D6</accession>
<dbReference type="Pfam" id="PF14870">
    <property type="entry name" value="PSII_BNR"/>
    <property type="match status" value="3"/>
</dbReference>
<proteinExistence type="predicted"/>
<feature type="domain" description="PKD-like" evidence="5">
    <location>
        <begin position="680"/>
        <end position="753"/>
    </location>
</feature>
<dbReference type="NCBIfam" id="TIGR04183">
    <property type="entry name" value="Por_Secre_tail"/>
    <property type="match status" value="1"/>
</dbReference>
<evidence type="ECO:0000259" key="3">
    <source>
        <dbReference type="Pfam" id="PF14870"/>
    </source>
</evidence>
<dbReference type="PANTHER" id="PTHR47199:SF2">
    <property type="entry name" value="PHOTOSYSTEM II STABILITY_ASSEMBLY FACTOR HCF136, CHLOROPLASTIC"/>
    <property type="match status" value="1"/>
</dbReference>
<evidence type="ECO:0000313" key="6">
    <source>
        <dbReference type="EMBL" id="MFD2199962.1"/>
    </source>
</evidence>
<protein>
    <submittedName>
        <fullName evidence="6">YCF48-related protein</fullName>
    </submittedName>
</protein>
<dbReference type="SUPFAM" id="SSF110296">
    <property type="entry name" value="Oligoxyloglucan reducing end-specific cellobiohydrolase"/>
    <property type="match status" value="2"/>
</dbReference>
<dbReference type="InterPro" id="IPR026444">
    <property type="entry name" value="Secre_tail"/>
</dbReference>
<dbReference type="Pfam" id="PF19408">
    <property type="entry name" value="PKD_6"/>
    <property type="match status" value="3"/>
</dbReference>